<accession>A0A183SNM0</accession>
<proteinExistence type="predicted"/>
<dbReference type="AlphaFoldDB" id="A0A183SNM0"/>
<evidence type="ECO:0000313" key="3">
    <source>
        <dbReference type="WBParaSite" id="SSLN_0000600501-mRNA-1"/>
    </source>
</evidence>
<reference evidence="3" key="1">
    <citation type="submission" date="2016-06" db="UniProtKB">
        <authorList>
            <consortium name="WormBaseParasite"/>
        </authorList>
    </citation>
    <scope>IDENTIFICATION</scope>
</reference>
<dbReference type="PANTHER" id="PTHR21301">
    <property type="entry name" value="REVERSE TRANSCRIPTASE"/>
    <property type="match status" value="1"/>
</dbReference>
<dbReference type="Proteomes" id="UP000275846">
    <property type="component" value="Unassembled WGS sequence"/>
</dbReference>
<evidence type="ECO:0000313" key="2">
    <source>
        <dbReference type="Proteomes" id="UP000275846"/>
    </source>
</evidence>
<dbReference type="CDD" id="cd00304">
    <property type="entry name" value="RT_like"/>
    <property type="match status" value="1"/>
</dbReference>
<dbReference type="EMBL" id="UYSU01033417">
    <property type="protein sequence ID" value="VDL92203.1"/>
    <property type="molecule type" value="Genomic_DNA"/>
</dbReference>
<gene>
    <name evidence="1" type="ORF">SSLN_LOCUS5818</name>
</gene>
<name>A0A183SNM0_SCHSO</name>
<sequence length="98" mass="10972">MGSPISGLLAELVLQRLEEAVVKNLRPKLWLRYVDDTFVVINNCEGERLHERLNGAFPAIQFTIEGATGNILPFLDDNVQRLSDGKLSPSVHRKDSND</sequence>
<dbReference type="WBParaSite" id="SSLN_0000600501-mRNA-1">
    <property type="protein sequence ID" value="SSLN_0000600501-mRNA-1"/>
    <property type="gene ID" value="SSLN_0000600501"/>
</dbReference>
<dbReference type="PANTHER" id="PTHR21301:SF11">
    <property type="entry name" value="GIY-YIG DOMAIN-CONTAINING PROTEIN"/>
    <property type="match status" value="1"/>
</dbReference>
<protein>
    <submittedName>
        <fullName evidence="3">Reverse transcriptase domain-containing protein</fullName>
    </submittedName>
</protein>
<evidence type="ECO:0000313" key="1">
    <source>
        <dbReference type="EMBL" id="VDL92203.1"/>
    </source>
</evidence>
<reference evidence="1 2" key="2">
    <citation type="submission" date="2018-11" db="EMBL/GenBank/DDBJ databases">
        <authorList>
            <consortium name="Pathogen Informatics"/>
        </authorList>
    </citation>
    <scope>NUCLEOTIDE SEQUENCE [LARGE SCALE GENOMIC DNA]</scope>
    <source>
        <strain evidence="1 2">NST_G2</strain>
    </source>
</reference>
<organism evidence="3">
    <name type="scientific">Schistocephalus solidus</name>
    <name type="common">Tapeworm</name>
    <dbReference type="NCBI Taxonomy" id="70667"/>
    <lineage>
        <taxon>Eukaryota</taxon>
        <taxon>Metazoa</taxon>
        <taxon>Spiralia</taxon>
        <taxon>Lophotrochozoa</taxon>
        <taxon>Platyhelminthes</taxon>
        <taxon>Cestoda</taxon>
        <taxon>Eucestoda</taxon>
        <taxon>Diphyllobothriidea</taxon>
        <taxon>Diphyllobothriidae</taxon>
        <taxon>Schistocephalus</taxon>
    </lineage>
</organism>
<keyword evidence="2" id="KW-1185">Reference proteome</keyword>
<dbReference type="OrthoDB" id="6272558at2759"/>